<feature type="transmembrane region" description="Helical" evidence="6">
    <location>
        <begin position="21"/>
        <end position="44"/>
    </location>
</feature>
<reference evidence="7 8" key="1">
    <citation type="submission" date="2023-04" db="EMBL/GenBank/DDBJ databases">
        <title>Genome Sequence of Selenomonas sputigena ATCC 33150.</title>
        <authorList>
            <person name="Miller D.P."/>
            <person name="Anvari S."/>
            <person name="Polson S.W."/>
            <person name="Macdonald M."/>
            <person name="Mcdowell J.V."/>
        </authorList>
    </citation>
    <scope>NUCLEOTIDE SEQUENCE [LARGE SCALE GENOMIC DNA]</scope>
    <source>
        <strain evidence="7 8">ATCC 33150</strain>
    </source>
</reference>
<dbReference type="Proteomes" id="UP001559623">
    <property type="component" value="Unassembled WGS sequence"/>
</dbReference>
<dbReference type="SUPFAM" id="SSF54523">
    <property type="entry name" value="Pili subunits"/>
    <property type="match status" value="1"/>
</dbReference>
<keyword evidence="8" id="KW-1185">Reference proteome</keyword>
<evidence type="ECO:0000256" key="3">
    <source>
        <dbReference type="ARBA" id="ARBA00022692"/>
    </source>
</evidence>
<comment type="subcellular location">
    <subcellularLocation>
        <location evidence="1">Membrane</location>
        <topology evidence="1">Single-pass membrane protein</topology>
    </subcellularLocation>
</comment>
<evidence type="ECO:0000256" key="2">
    <source>
        <dbReference type="ARBA" id="ARBA00022481"/>
    </source>
</evidence>
<proteinExistence type="predicted"/>
<dbReference type="PANTHER" id="PTHR30093:SF44">
    <property type="entry name" value="TYPE II SECRETION SYSTEM CORE PROTEIN G"/>
    <property type="match status" value="1"/>
</dbReference>
<comment type="caution">
    <text evidence="7">The sequence shown here is derived from an EMBL/GenBank/DDBJ whole genome shotgun (WGS) entry which is preliminary data.</text>
</comment>
<evidence type="ECO:0000256" key="5">
    <source>
        <dbReference type="ARBA" id="ARBA00023136"/>
    </source>
</evidence>
<dbReference type="InterPro" id="IPR000983">
    <property type="entry name" value="Bac_GSPG_pilin"/>
</dbReference>
<dbReference type="NCBIfam" id="TIGR02532">
    <property type="entry name" value="IV_pilin_GFxxxE"/>
    <property type="match status" value="1"/>
</dbReference>
<dbReference type="Gene3D" id="3.30.700.10">
    <property type="entry name" value="Glycoprotein, Type 4 Pilin"/>
    <property type="match status" value="1"/>
</dbReference>
<dbReference type="InterPro" id="IPR012902">
    <property type="entry name" value="N_methyl_site"/>
</dbReference>
<organism evidence="7 8">
    <name type="scientific">Selenomonas sputigena</name>
    <dbReference type="NCBI Taxonomy" id="69823"/>
    <lineage>
        <taxon>Bacteria</taxon>
        <taxon>Bacillati</taxon>
        <taxon>Bacillota</taxon>
        <taxon>Negativicutes</taxon>
        <taxon>Selenomonadales</taxon>
        <taxon>Selenomonadaceae</taxon>
        <taxon>Selenomonas</taxon>
    </lineage>
</organism>
<dbReference type="PRINTS" id="PR00813">
    <property type="entry name" value="BCTERIALGSPG"/>
</dbReference>
<gene>
    <name evidence="7" type="ORF">QCO44_10450</name>
</gene>
<name>A0ABV3X763_9FIRM</name>
<dbReference type="PANTHER" id="PTHR30093">
    <property type="entry name" value="GENERAL SECRETION PATHWAY PROTEIN G"/>
    <property type="match status" value="1"/>
</dbReference>
<evidence type="ECO:0000256" key="6">
    <source>
        <dbReference type="SAM" id="Phobius"/>
    </source>
</evidence>
<protein>
    <submittedName>
        <fullName evidence="7">Prepilin-type N-terminal cleavage/methylation domain-containing protein</fullName>
    </submittedName>
</protein>
<keyword evidence="5 6" id="KW-0472">Membrane</keyword>
<evidence type="ECO:0000313" key="7">
    <source>
        <dbReference type="EMBL" id="MEX5286044.1"/>
    </source>
</evidence>
<dbReference type="Pfam" id="PF07963">
    <property type="entry name" value="N_methyl"/>
    <property type="match status" value="1"/>
</dbReference>
<evidence type="ECO:0000256" key="4">
    <source>
        <dbReference type="ARBA" id="ARBA00022989"/>
    </source>
</evidence>
<keyword evidence="2" id="KW-0488">Methylation</keyword>
<dbReference type="InterPro" id="IPR045584">
    <property type="entry name" value="Pilin-like"/>
</dbReference>
<keyword evidence="3 6" id="KW-0812">Transmembrane</keyword>
<dbReference type="RefSeq" id="WP_368847761.1">
    <property type="nucleotide sequence ID" value="NZ_CP194411.1"/>
</dbReference>
<keyword evidence="4 6" id="KW-1133">Transmembrane helix</keyword>
<evidence type="ECO:0000313" key="8">
    <source>
        <dbReference type="Proteomes" id="UP001559623"/>
    </source>
</evidence>
<sequence length="154" mass="16712">MDERTELLLKKREKRAERLGEGGFTLLEMLLVICIIGVLAAIAVPKFAQSMTLANTSKIQADLSTLNTAVSLYKAEKGIYPQNVNQLKDYILDVEALRPPTGSYFLRTGTTVEKAGASYVLTAGEHGEIQATLDGHKLSEFGRKGDEKAAPGKS</sequence>
<accession>A0ABV3X763</accession>
<dbReference type="EMBL" id="JARVLH010000007">
    <property type="protein sequence ID" value="MEX5286044.1"/>
    <property type="molecule type" value="Genomic_DNA"/>
</dbReference>
<evidence type="ECO:0000256" key="1">
    <source>
        <dbReference type="ARBA" id="ARBA00004167"/>
    </source>
</evidence>